<accession>A0A401UEU5</accession>
<keyword evidence="1" id="KW-0732">Signal</keyword>
<keyword evidence="3" id="KW-1185">Reference proteome</keyword>
<dbReference type="RefSeq" id="WP_127124027.1">
    <property type="nucleotide sequence ID" value="NZ_BHXQ01000007.1"/>
</dbReference>
<organism evidence="2 3">
    <name type="scientific">Chryseotalea sanaruensis</name>
    <dbReference type="NCBI Taxonomy" id="2482724"/>
    <lineage>
        <taxon>Bacteria</taxon>
        <taxon>Pseudomonadati</taxon>
        <taxon>Bacteroidota</taxon>
        <taxon>Cytophagia</taxon>
        <taxon>Cytophagales</taxon>
        <taxon>Chryseotaleaceae</taxon>
        <taxon>Chryseotalea</taxon>
    </lineage>
</organism>
<dbReference type="AlphaFoldDB" id="A0A401UEU5"/>
<name>A0A401UEU5_9BACT</name>
<reference evidence="2 3" key="1">
    <citation type="submission" date="2018-11" db="EMBL/GenBank/DDBJ databases">
        <title>Chryseotalea sanarue gen. nov., sp., nov., a member of the family Cytophagaceae, isolated from a brackish lake in Hamamatsu Japan.</title>
        <authorList>
            <person name="Maejima Y."/>
            <person name="Iino T."/>
            <person name="Muraguchi Y."/>
            <person name="Fukuda K."/>
            <person name="Ohkuma M."/>
            <person name="Moriuchi R."/>
            <person name="Dohra H."/>
            <person name="Kimbara K."/>
            <person name="Shintani M."/>
        </authorList>
    </citation>
    <scope>NUCLEOTIDE SEQUENCE [LARGE SCALE GENOMIC DNA]</scope>
    <source>
        <strain evidence="2 3">Ys</strain>
    </source>
</reference>
<dbReference type="Proteomes" id="UP000288227">
    <property type="component" value="Unassembled WGS sequence"/>
</dbReference>
<gene>
    <name evidence="2" type="ORF">SanaruYs_36230</name>
</gene>
<sequence length="101" mass="11326">MLSPLRYLLTLTLVILLSGSSSAFVILNQTASYTEQNEKNESENFIDEAIPSSRSKKQVVKNSSPFLKAATIKQESIFPSTHSSHSIGESYLFIKYRKLII</sequence>
<proteinExistence type="predicted"/>
<comment type="caution">
    <text evidence="2">The sequence shown here is derived from an EMBL/GenBank/DDBJ whole genome shotgun (WGS) entry which is preliminary data.</text>
</comment>
<dbReference type="EMBL" id="BHXQ01000007">
    <property type="protein sequence ID" value="GCC53380.1"/>
    <property type="molecule type" value="Genomic_DNA"/>
</dbReference>
<evidence type="ECO:0000256" key="1">
    <source>
        <dbReference type="SAM" id="SignalP"/>
    </source>
</evidence>
<protein>
    <submittedName>
        <fullName evidence="2">Uncharacterized protein</fullName>
    </submittedName>
</protein>
<evidence type="ECO:0000313" key="2">
    <source>
        <dbReference type="EMBL" id="GCC53380.1"/>
    </source>
</evidence>
<evidence type="ECO:0000313" key="3">
    <source>
        <dbReference type="Proteomes" id="UP000288227"/>
    </source>
</evidence>
<feature type="signal peptide" evidence="1">
    <location>
        <begin position="1"/>
        <end position="23"/>
    </location>
</feature>
<feature type="chain" id="PRO_5019253477" evidence="1">
    <location>
        <begin position="24"/>
        <end position="101"/>
    </location>
</feature>